<feature type="domain" description="Aminopeptidase N-like N-terminal" evidence="11">
    <location>
        <begin position="2"/>
        <end position="165"/>
    </location>
</feature>
<dbReference type="GO" id="GO:0005737">
    <property type="term" value="C:cytoplasm"/>
    <property type="evidence" value="ECO:0007669"/>
    <property type="project" value="TreeGrafter"/>
</dbReference>
<dbReference type="SUPFAM" id="SSF63737">
    <property type="entry name" value="Leukotriene A4 hydrolase N-terminal domain"/>
    <property type="match status" value="1"/>
</dbReference>
<evidence type="ECO:0000259" key="11">
    <source>
        <dbReference type="Pfam" id="PF17900"/>
    </source>
</evidence>
<evidence type="ECO:0000256" key="4">
    <source>
        <dbReference type="ARBA" id="ARBA00022801"/>
    </source>
</evidence>
<dbReference type="Gene3D" id="2.60.40.1730">
    <property type="entry name" value="tricorn interacting facor f3 domain"/>
    <property type="match status" value="1"/>
</dbReference>
<dbReference type="GO" id="GO:0043171">
    <property type="term" value="P:peptide catabolic process"/>
    <property type="evidence" value="ECO:0007669"/>
    <property type="project" value="TreeGrafter"/>
</dbReference>
<name>A0A811KG64_9BILA</name>
<dbReference type="EMBL" id="CAJFCW020000003">
    <property type="protein sequence ID" value="CAG9102688.1"/>
    <property type="molecule type" value="Genomic_DNA"/>
</dbReference>
<evidence type="ECO:0000256" key="3">
    <source>
        <dbReference type="ARBA" id="ARBA00022723"/>
    </source>
</evidence>
<dbReference type="InterPro" id="IPR045357">
    <property type="entry name" value="Aminopeptidase_N-like_N"/>
</dbReference>
<dbReference type="AlphaFoldDB" id="A0A811KG64"/>
<evidence type="ECO:0000256" key="2">
    <source>
        <dbReference type="ARBA" id="ARBA00022670"/>
    </source>
</evidence>
<dbReference type="Proteomes" id="UP000783686">
    <property type="component" value="Unassembled WGS sequence"/>
</dbReference>
<dbReference type="GO" id="GO:0070006">
    <property type="term" value="F:metalloaminopeptidase activity"/>
    <property type="evidence" value="ECO:0007669"/>
    <property type="project" value="TreeGrafter"/>
</dbReference>
<dbReference type="Proteomes" id="UP000614601">
    <property type="component" value="Unassembled WGS sequence"/>
</dbReference>
<evidence type="ECO:0000256" key="5">
    <source>
        <dbReference type="ARBA" id="ARBA00022833"/>
    </source>
</evidence>
<feature type="binding site" evidence="8">
    <location>
        <position position="270"/>
    </location>
    <ligand>
        <name>Zn(2+)</name>
        <dbReference type="ChEBI" id="CHEBI:29105"/>
        <note>catalytic</note>
    </ligand>
</feature>
<dbReference type="GO" id="GO:0042277">
    <property type="term" value="F:peptide binding"/>
    <property type="evidence" value="ECO:0007669"/>
    <property type="project" value="TreeGrafter"/>
</dbReference>
<keyword evidence="3 8" id="KW-0479">Metal-binding</keyword>
<protein>
    <recommendedName>
        <fullName evidence="14">Peptidase_M1 domain-containing protein</fullName>
    </recommendedName>
</protein>
<evidence type="ECO:0000259" key="10">
    <source>
        <dbReference type="Pfam" id="PF01433"/>
    </source>
</evidence>
<evidence type="ECO:0000313" key="13">
    <source>
        <dbReference type="Proteomes" id="UP000614601"/>
    </source>
</evidence>
<dbReference type="InterPro" id="IPR042097">
    <property type="entry name" value="Aminopeptidase_N-like_N_sf"/>
</dbReference>
<dbReference type="GO" id="GO:0006508">
    <property type="term" value="P:proteolysis"/>
    <property type="evidence" value="ECO:0007669"/>
    <property type="project" value="UniProtKB-KW"/>
</dbReference>
<evidence type="ECO:0000256" key="8">
    <source>
        <dbReference type="PIRSR" id="PIRSR634016-3"/>
    </source>
</evidence>
<organism evidence="12 13">
    <name type="scientific">Bursaphelenchus okinawaensis</name>
    <dbReference type="NCBI Taxonomy" id="465554"/>
    <lineage>
        <taxon>Eukaryota</taxon>
        <taxon>Metazoa</taxon>
        <taxon>Ecdysozoa</taxon>
        <taxon>Nematoda</taxon>
        <taxon>Chromadorea</taxon>
        <taxon>Rhabditida</taxon>
        <taxon>Tylenchina</taxon>
        <taxon>Tylenchomorpha</taxon>
        <taxon>Aphelenchoidea</taxon>
        <taxon>Aphelenchoididae</taxon>
        <taxon>Bursaphelenchus</taxon>
    </lineage>
</organism>
<keyword evidence="5 8" id="KW-0862">Zinc</keyword>
<comment type="caution">
    <text evidence="12">The sequence shown here is derived from an EMBL/GenBank/DDBJ whole genome shotgun (WGS) entry which is preliminary data.</text>
</comment>
<dbReference type="InterPro" id="IPR034016">
    <property type="entry name" value="M1_APN-typ"/>
</dbReference>
<dbReference type="InterPro" id="IPR001930">
    <property type="entry name" value="Peptidase_M1"/>
</dbReference>
<keyword evidence="4" id="KW-0378">Hydrolase</keyword>
<evidence type="ECO:0000256" key="9">
    <source>
        <dbReference type="PIRSR" id="PIRSR634016-4"/>
    </source>
</evidence>
<evidence type="ECO:0000256" key="1">
    <source>
        <dbReference type="ARBA" id="ARBA00010136"/>
    </source>
</evidence>
<comment type="similarity">
    <text evidence="1">Belongs to the peptidase M1 family.</text>
</comment>
<keyword evidence="2" id="KW-0645">Protease</keyword>
<feature type="site" description="Transition state stabilizer" evidence="9">
    <location>
        <position position="346"/>
    </location>
</feature>
<evidence type="ECO:0000256" key="7">
    <source>
        <dbReference type="PIRSR" id="PIRSR634016-1"/>
    </source>
</evidence>
<dbReference type="Pfam" id="PF17900">
    <property type="entry name" value="Peptidase_M1_N"/>
    <property type="match status" value="1"/>
</dbReference>
<dbReference type="GO" id="GO:0016020">
    <property type="term" value="C:membrane"/>
    <property type="evidence" value="ECO:0007669"/>
    <property type="project" value="TreeGrafter"/>
</dbReference>
<dbReference type="CDD" id="cd09601">
    <property type="entry name" value="M1_APN-Q_like"/>
    <property type="match status" value="1"/>
</dbReference>
<feature type="binding site" evidence="8">
    <location>
        <position position="293"/>
    </location>
    <ligand>
        <name>Zn(2+)</name>
        <dbReference type="ChEBI" id="CHEBI:29105"/>
        <note>catalytic</note>
    </ligand>
</feature>
<feature type="binding site" evidence="8">
    <location>
        <position position="274"/>
    </location>
    <ligand>
        <name>Zn(2+)</name>
        <dbReference type="ChEBI" id="CHEBI:29105"/>
        <note>catalytic</note>
    </ligand>
</feature>
<evidence type="ECO:0008006" key="14">
    <source>
        <dbReference type="Google" id="ProtNLM"/>
    </source>
</evidence>
<feature type="active site" description="Proton acceptor" evidence="7">
    <location>
        <position position="271"/>
    </location>
</feature>
<dbReference type="Gene3D" id="1.10.390.10">
    <property type="entry name" value="Neutral Protease Domain 2"/>
    <property type="match status" value="1"/>
</dbReference>
<dbReference type="GO" id="GO:0005615">
    <property type="term" value="C:extracellular space"/>
    <property type="evidence" value="ECO:0007669"/>
    <property type="project" value="TreeGrafter"/>
</dbReference>
<dbReference type="SUPFAM" id="SSF55486">
    <property type="entry name" value="Metalloproteases ('zincins'), catalytic domain"/>
    <property type="match status" value="1"/>
</dbReference>
<proteinExistence type="inferred from homology"/>
<dbReference type="InterPro" id="IPR027268">
    <property type="entry name" value="Peptidase_M4/M1_CTD_sf"/>
</dbReference>
<dbReference type="OrthoDB" id="5868348at2759"/>
<keyword evidence="13" id="KW-1185">Reference proteome</keyword>
<dbReference type="PANTHER" id="PTHR11533">
    <property type="entry name" value="PROTEASE M1 ZINC METALLOPROTEASE"/>
    <property type="match status" value="1"/>
</dbReference>
<evidence type="ECO:0000313" key="12">
    <source>
        <dbReference type="EMBL" id="CAD5214400.1"/>
    </source>
</evidence>
<gene>
    <name evidence="12" type="ORF">BOKJ2_LOCUS5574</name>
</gene>
<dbReference type="PANTHER" id="PTHR11533:SF299">
    <property type="entry name" value="AMINOPEPTIDASE"/>
    <property type="match status" value="1"/>
</dbReference>
<dbReference type="EMBL" id="CAJFDH010000003">
    <property type="protein sequence ID" value="CAD5214400.1"/>
    <property type="molecule type" value="Genomic_DNA"/>
</dbReference>
<reference evidence="12" key="1">
    <citation type="submission" date="2020-09" db="EMBL/GenBank/DDBJ databases">
        <authorList>
            <person name="Kikuchi T."/>
        </authorList>
    </citation>
    <scope>NUCLEOTIDE SEQUENCE</scope>
    <source>
        <strain evidence="12">SH1</strain>
    </source>
</reference>
<comment type="cofactor">
    <cofactor evidence="8">
        <name>Zn(2+)</name>
        <dbReference type="ChEBI" id="CHEBI:29105"/>
    </cofactor>
    <text evidence="8">Binds 1 zinc ion per subunit.</text>
</comment>
<dbReference type="InterPro" id="IPR014782">
    <property type="entry name" value="Peptidase_M1_dom"/>
</dbReference>
<sequence>MVQVAFNITEPLTQIELASAVTITKSTLVDYQTKQELNHTCVKSSSSHLIVKVEKTLKVGEIYTLEFEFNRALGSTEFPGFYHYDYTDRDGKSTSLIATALEPILARTVFPCFDDPYMKSVFVVNVIHPKGSQAVSNAEVDKVVKMKDGRLATQFKTSIKMSTYLCAIAIGDFANATAKTSRGVNIQTLSINENEGFLQESADLAAEIVDIMENLTKVQYPLPKLDHLETIRMAGSGIENFGLIVYDQAVTSQIDRDVFQEYEEAKVTAHETSHQWFGDLVTGKRWGLVYLHESFATFFQYEIRRYIPKFEKLYDHFRVSEYSRVVALPTPHPIESDDAVFDPVIYHTGGMFIQSLKQLLGEEIFYRALNIYLNKFYLGNADTYDLGLSFEEAGAAPFKGKNFTTDYIVPYIQKTGLPTVGISELNKKFMVYQENTHSGNIRLVPIHYVNLDTLEESRIDLPNDNPDFIYVFPNNNTYLLNPDQQAFAVITKDAAVKSRVATHKNVPKLSISRQMTVLVEYVEDNTFFEFITNIIDYNNGVLPAEFEDVITPTIKFQLF</sequence>
<accession>A0A811KG64</accession>
<dbReference type="PRINTS" id="PR00756">
    <property type="entry name" value="ALADIPTASE"/>
</dbReference>
<evidence type="ECO:0000256" key="6">
    <source>
        <dbReference type="ARBA" id="ARBA00023049"/>
    </source>
</evidence>
<dbReference type="InterPro" id="IPR050344">
    <property type="entry name" value="Peptidase_M1_aminopeptidases"/>
</dbReference>
<dbReference type="GO" id="GO:0008270">
    <property type="term" value="F:zinc ion binding"/>
    <property type="evidence" value="ECO:0007669"/>
    <property type="project" value="InterPro"/>
</dbReference>
<feature type="domain" description="Peptidase M1 membrane alanine aminopeptidase" evidence="10">
    <location>
        <begin position="202"/>
        <end position="393"/>
    </location>
</feature>
<keyword evidence="6" id="KW-0482">Metalloprotease</keyword>
<dbReference type="Pfam" id="PF01433">
    <property type="entry name" value="Peptidase_M1"/>
    <property type="match status" value="1"/>
</dbReference>